<name>A0A1V8MR25_VIBVL</name>
<dbReference type="AlphaFoldDB" id="A0A1V8MR25"/>
<dbReference type="EMBL" id="CP019291">
    <property type="protein sequence ID" value="AXX62097.1"/>
    <property type="molecule type" value="Genomic_DNA"/>
</dbReference>
<evidence type="ECO:0000313" key="2">
    <source>
        <dbReference type="EMBL" id="POB48198.1"/>
    </source>
</evidence>
<protein>
    <submittedName>
        <fullName evidence="2">Competence protein ComFB</fullName>
    </submittedName>
</protein>
<reference evidence="2 3" key="2">
    <citation type="journal article" date="2018" name="Front. Microbiol.">
        <title>Phylogeny of Vibrio vulnificus from the Analysis of the Core-Genome: Implications for Intra-Species Taxonomy.</title>
        <authorList>
            <person name="Roig F.J."/>
            <person name="Gonzalez-Candelas F."/>
            <person name="Sanjuan E."/>
            <person name="Fouz B."/>
            <person name="Feil E.J."/>
            <person name="Llorens C."/>
            <person name="Baker-Austin C."/>
            <person name="Oliver J.D."/>
            <person name="Danin-Poleg Y."/>
            <person name="Gibas C.J."/>
            <person name="Kashi Y."/>
            <person name="Gulig P.A."/>
            <person name="Morrison S.S."/>
            <person name="Amaro C."/>
        </authorList>
    </citation>
    <scope>NUCLEOTIDE SEQUENCE [LARGE SCALE GENOMIC DNA]</scope>
    <source>
        <strain evidence="2 3">CECT4608</strain>
    </source>
</reference>
<organism evidence="2 3">
    <name type="scientific">Vibrio vulnificus</name>
    <dbReference type="NCBI Taxonomy" id="672"/>
    <lineage>
        <taxon>Bacteria</taxon>
        <taxon>Pseudomonadati</taxon>
        <taxon>Pseudomonadota</taxon>
        <taxon>Gammaproteobacteria</taxon>
        <taxon>Vibrionales</taxon>
        <taxon>Vibrionaceae</taxon>
        <taxon>Vibrio</taxon>
    </lineage>
</organism>
<dbReference type="RefSeq" id="WP_011152132.1">
    <property type="nucleotide sequence ID" value="NZ_AP026553.1"/>
</dbReference>
<evidence type="ECO:0000313" key="1">
    <source>
        <dbReference type="EMBL" id="AXX62097.1"/>
    </source>
</evidence>
<dbReference type="Pfam" id="PF10719">
    <property type="entry name" value="ComFB"/>
    <property type="match status" value="1"/>
</dbReference>
<accession>A0A1V8MR25</accession>
<proteinExistence type="predicted"/>
<evidence type="ECO:0000313" key="3">
    <source>
        <dbReference type="Proteomes" id="UP000237466"/>
    </source>
</evidence>
<dbReference type="Proteomes" id="UP000263418">
    <property type="component" value="Chromosome 2"/>
</dbReference>
<dbReference type="Proteomes" id="UP000237466">
    <property type="component" value="Unassembled WGS sequence"/>
</dbReference>
<dbReference type="KEGG" id="vvl:VV93_v1c38210"/>
<dbReference type="EMBL" id="PDGH01000081">
    <property type="protein sequence ID" value="POB48198.1"/>
    <property type="molecule type" value="Genomic_DNA"/>
</dbReference>
<dbReference type="InterPro" id="IPR019657">
    <property type="entry name" value="ComFB"/>
</dbReference>
<evidence type="ECO:0000313" key="4">
    <source>
        <dbReference type="Proteomes" id="UP000263418"/>
    </source>
</evidence>
<reference evidence="1 4" key="1">
    <citation type="submission" date="2017-01" db="EMBL/GenBank/DDBJ databases">
        <title>Complete Genome Sequence of Vibrio vulnificus FORC_053.</title>
        <authorList>
            <consortium name="Food-borne Pathogen Omics Research Center"/>
            <person name="Chung H.Y."/>
            <person name="Na E.J."/>
            <person name="Song J.S."/>
            <person name="Kim H."/>
            <person name="Lee J.-H."/>
            <person name="Ryu S."/>
            <person name="Choi S.H."/>
        </authorList>
    </citation>
    <scope>NUCLEOTIDE SEQUENCE [LARGE SCALE GENOMIC DNA]</scope>
    <source>
        <strain evidence="1 4">FORC_053</strain>
    </source>
</reference>
<sequence>MQISVDVHNYMETLVGQVLAQDEYVSKYTSEQLADLACLALVQLKPVYIRFDIDFLSALPEERLVQFKHNSEVAVKNAESMIVEDRRQHRSDDIPVVFSHVNYDDNAPLEWFEKPILKFNKPHE</sequence>
<gene>
    <name evidence="2" type="ORF">CRN52_10750</name>
    <name evidence="1" type="ORF">FORC53_3758</name>
</gene>